<keyword evidence="5 9" id="KW-0067">ATP-binding</keyword>
<evidence type="ECO:0000256" key="1">
    <source>
        <dbReference type="ARBA" id="ARBA00010406"/>
    </source>
</evidence>
<dbReference type="EMBL" id="CAJRAU010000008">
    <property type="protein sequence ID" value="CAG5073346.1"/>
    <property type="molecule type" value="Genomic_DNA"/>
</dbReference>
<dbReference type="PANTHER" id="PTHR11573:SF6">
    <property type="entry name" value="RIBONUCLEOSIDE-DIPHOSPHATE REDUCTASE LARGE SUBUNIT"/>
    <property type="match status" value="1"/>
</dbReference>
<evidence type="ECO:0000256" key="10">
    <source>
        <dbReference type="RuleBase" id="RU003410"/>
    </source>
</evidence>
<organism evidence="12 13">
    <name type="scientific">Dyadobacter linearis</name>
    <dbReference type="NCBI Taxonomy" id="2823330"/>
    <lineage>
        <taxon>Bacteria</taxon>
        <taxon>Pseudomonadati</taxon>
        <taxon>Bacteroidota</taxon>
        <taxon>Cytophagia</taxon>
        <taxon>Cytophagales</taxon>
        <taxon>Spirosomataceae</taxon>
        <taxon>Dyadobacter</taxon>
    </lineage>
</organism>
<dbReference type="PANTHER" id="PTHR11573">
    <property type="entry name" value="RIBONUCLEOSIDE-DIPHOSPHATE REDUCTASE LARGE CHAIN"/>
    <property type="match status" value="1"/>
</dbReference>
<evidence type="ECO:0000256" key="9">
    <source>
        <dbReference type="PROSITE-ProRule" id="PRU00492"/>
    </source>
</evidence>
<keyword evidence="4 9" id="KW-0547">Nucleotide-binding</keyword>
<evidence type="ECO:0000256" key="4">
    <source>
        <dbReference type="ARBA" id="ARBA00022741"/>
    </source>
</evidence>
<dbReference type="Pfam" id="PF00317">
    <property type="entry name" value="Ribonuc_red_lgN"/>
    <property type="match status" value="1"/>
</dbReference>
<dbReference type="SUPFAM" id="SSF48168">
    <property type="entry name" value="R1 subunit of ribonucleotide reductase, N-terminal domain"/>
    <property type="match status" value="1"/>
</dbReference>
<dbReference type="InterPro" id="IPR008926">
    <property type="entry name" value="RNR_R1-su_N"/>
</dbReference>
<dbReference type="GO" id="GO:0004748">
    <property type="term" value="F:ribonucleoside-diphosphate reductase activity, thioredoxin disulfide as acceptor"/>
    <property type="evidence" value="ECO:0007669"/>
    <property type="project" value="UniProtKB-EC"/>
</dbReference>
<feature type="domain" description="ATP-cone" evidence="11">
    <location>
        <begin position="3"/>
        <end position="94"/>
    </location>
</feature>
<dbReference type="InterPro" id="IPR005144">
    <property type="entry name" value="ATP-cone_dom"/>
</dbReference>
<comment type="catalytic activity">
    <reaction evidence="8 10">
        <text>a 2'-deoxyribonucleoside 5'-diphosphate + [thioredoxin]-disulfide + H2O = a ribonucleoside 5'-diphosphate + [thioredoxin]-dithiol</text>
        <dbReference type="Rhea" id="RHEA:23252"/>
        <dbReference type="Rhea" id="RHEA-COMP:10698"/>
        <dbReference type="Rhea" id="RHEA-COMP:10700"/>
        <dbReference type="ChEBI" id="CHEBI:15377"/>
        <dbReference type="ChEBI" id="CHEBI:29950"/>
        <dbReference type="ChEBI" id="CHEBI:50058"/>
        <dbReference type="ChEBI" id="CHEBI:57930"/>
        <dbReference type="ChEBI" id="CHEBI:73316"/>
        <dbReference type="EC" id="1.17.4.1"/>
    </reaction>
</comment>
<dbReference type="InterPro" id="IPR000788">
    <property type="entry name" value="RNR_lg_C"/>
</dbReference>
<sequence>MSMYVIKRDGRRESVKFDKVTARIEKLSYGLDSKYIQPIEVAKKVVSGIYDGVTTAELDNLAAETAASMTTKHPDYAILAARVAISNLHKNTLKSFSATMKRLFTYIDSKTGENASLISKEVYEVIRQNASLFDSTIIYDRDYAYDYFGYKTLEKSYLLKVDGKIVERPQHMLMRVAVGIHQEDIQAAIETYHLLSEKWFTHATPTLFNAGTPKPQMSSCFLLTMKEDSISGIYDTLKNCALISQSAGGIGLSIHDVRATGSYIKGTNGQSNGIVPMLRVFNDTARYVDQGGGKRKGSFAIYMEPWHADIFDFLDLKKNHGKEEQRARDLFYALWIPDLFMKRVEANDTWSLFDPHECPGLSDTHSDDFVKLYEQYELEGKARKTIKAQDLWFAIMESQIETGTPYMLYKDHANSKSNQKNLGTIKSSNLCTEIIEYTAPDEVAVCNLASIALPKFVEQGPDGYMRFDHQKLYEITKVITKNLNKIIDLNYYPIPEAEKSNKRHRPIGIGVQGLADAFCLMRMPFDSDEARQLNKEIFETIYYGSMEASMELAMKLGPYETWAGSPISQGIFQFDMWNVTPDSNRWDWEKMRKDVMRYGIRNSLLLAPMPTASTSQILGNNECFEPFTSNIYVRRVLSGEFVVVNKYLLKDLVRLNLWNEEMKNNLVRASGSVQAIPNIPQNVKDLYKTAWEIKQRSLLDMSADRGAYICQSQSLNIFMEEANFGKLTSMHFYAWKKGLKTGMYYLRTRAASDPVQFTVSKQAEVLLEPATAVVTEKELNYVQYAEDHAKPVMPRDNRSDMQCSLDDPESCEACGS</sequence>
<dbReference type="CDD" id="cd01679">
    <property type="entry name" value="RNR_I"/>
    <property type="match status" value="1"/>
</dbReference>
<evidence type="ECO:0000313" key="12">
    <source>
        <dbReference type="EMBL" id="CAG5073346.1"/>
    </source>
</evidence>
<keyword evidence="6 10" id="KW-0560">Oxidoreductase</keyword>
<dbReference type="Gene3D" id="3.20.70.20">
    <property type="match status" value="1"/>
</dbReference>
<proteinExistence type="inferred from homology"/>
<dbReference type="InterPro" id="IPR013346">
    <property type="entry name" value="NrdE_NrdA_C"/>
</dbReference>
<accession>A0ABM8UWU1</accession>
<gene>
    <name evidence="12" type="primary">nrdA</name>
    <name evidence="12" type="ORF">DYBT9623_04793</name>
</gene>
<evidence type="ECO:0000256" key="8">
    <source>
        <dbReference type="ARBA" id="ARBA00047754"/>
    </source>
</evidence>
<protein>
    <recommendedName>
        <fullName evidence="2 10">Ribonucleoside-diphosphate reductase</fullName>
        <ecNumber evidence="2 10">1.17.4.1</ecNumber>
    </recommendedName>
</protein>
<dbReference type="EC" id="1.17.4.1" evidence="2 10"/>
<reference evidence="12 13" key="1">
    <citation type="submission" date="2021-04" db="EMBL/GenBank/DDBJ databases">
        <authorList>
            <person name="Rodrigo-Torres L."/>
            <person name="Arahal R. D."/>
            <person name="Lucena T."/>
        </authorList>
    </citation>
    <scope>NUCLEOTIDE SEQUENCE [LARGE SCALE GENOMIC DNA]</scope>
    <source>
        <strain evidence="12 13">CECT 9623</strain>
    </source>
</reference>
<evidence type="ECO:0000256" key="7">
    <source>
        <dbReference type="ARBA" id="ARBA00023116"/>
    </source>
</evidence>
<dbReference type="InterPro" id="IPR039718">
    <property type="entry name" value="Rrm1"/>
</dbReference>
<dbReference type="Proteomes" id="UP000679725">
    <property type="component" value="Unassembled WGS sequence"/>
</dbReference>
<evidence type="ECO:0000256" key="5">
    <source>
        <dbReference type="ARBA" id="ARBA00022840"/>
    </source>
</evidence>
<evidence type="ECO:0000256" key="6">
    <source>
        <dbReference type="ARBA" id="ARBA00023002"/>
    </source>
</evidence>
<keyword evidence="7 10" id="KW-0215">Deoxyribonucleotide synthesis</keyword>
<dbReference type="InterPro" id="IPR013509">
    <property type="entry name" value="RNR_lsu_N"/>
</dbReference>
<keyword evidence="3" id="KW-0021">Allosteric enzyme</keyword>
<evidence type="ECO:0000313" key="13">
    <source>
        <dbReference type="Proteomes" id="UP000679725"/>
    </source>
</evidence>
<dbReference type="PROSITE" id="PS51161">
    <property type="entry name" value="ATP_CONE"/>
    <property type="match status" value="1"/>
</dbReference>
<dbReference type="Pfam" id="PF02867">
    <property type="entry name" value="Ribonuc_red_lgC"/>
    <property type="match status" value="1"/>
</dbReference>
<comment type="caution">
    <text evidence="12">The sequence shown here is derived from an EMBL/GenBank/DDBJ whole genome shotgun (WGS) entry which is preliminary data.</text>
</comment>
<evidence type="ECO:0000256" key="3">
    <source>
        <dbReference type="ARBA" id="ARBA00022533"/>
    </source>
</evidence>
<dbReference type="NCBIfam" id="TIGR02506">
    <property type="entry name" value="NrdE_NrdA"/>
    <property type="match status" value="1"/>
</dbReference>
<evidence type="ECO:0000259" key="11">
    <source>
        <dbReference type="PROSITE" id="PS51161"/>
    </source>
</evidence>
<dbReference type="SUPFAM" id="SSF51998">
    <property type="entry name" value="PFL-like glycyl radical enzymes"/>
    <property type="match status" value="1"/>
</dbReference>
<evidence type="ECO:0000256" key="2">
    <source>
        <dbReference type="ARBA" id="ARBA00012274"/>
    </source>
</evidence>
<comment type="function">
    <text evidence="10">Provides the precursors necessary for DNA synthesis. Catalyzes the biosynthesis of deoxyribonucleotides from the corresponding ribonucleotides.</text>
</comment>
<dbReference type="Pfam" id="PF03477">
    <property type="entry name" value="ATP-cone"/>
    <property type="match status" value="1"/>
</dbReference>
<keyword evidence="13" id="KW-1185">Reference proteome</keyword>
<name>A0ABM8UWU1_9BACT</name>
<dbReference type="PRINTS" id="PR01183">
    <property type="entry name" value="RIBORDTASEM1"/>
</dbReference>
<comment type="similarity">
    <text evidence="1 10">Belongs to the ribonucleoside diphosphate reductase large chain family.</text>
</comment>